<dbReference type="Pfam" id="PF20163">
    <property type="entry name" value="DUF6536"/>
    <property type="match status" value="1"/>
</dbReference>
<dbReference type="Proteomes" id="UP001172155">
    <property type="component" value="Unassembled WGS sequence"/>
</dbReference>
<protein>
    <recommendedName>
        <fullName evidence="2">DUF6536 domain-containing protein</fullName>
    </recommendedName>
</protein>
<gene>
    <name evidence="3" type="ORF">B0T18DRAFT_417976</name>
</gene>
<evidence type="ECO:0000259" key="2">
    <source>
        <dbReference type="Pfam" id="PF20163"/>
    </source>
</evidence>
<feature type="domain" description="DUF6536" evidence="2">
    <location>
        <begin position="79"/>
        <end position="162"/>
    </location>
</feature>
<evidence type="ECO:0000313" key="4">
    <source>
        <dbReference type="Proteomes" id="UP001172155"/>
    </source>
</evidence>
<dbReference type="EMBL" id="JAUKUD010000006">
    <property type="protein sequence ID" value="KAK0740447.1"/>
    <property type="molecule type" value="Genomic_DNA"/>
</dbReference>
<name>A0AA40JZF8_9PEZI</name>
<keyword evidence="1" id="KW-1133">Transmembrane helix</keyword>
<sequence length="162" mass="17544">MASPIQRPRSSPIRTATAIIRNGKIHLSPVSQCFHRPPLPTTTPKTVNVDLDSPRARGDQYHQPVPFDNRQETRPKGQKSVIFFAGCVTLVFAVNLTCAIWATIKRVGGIAVLANSSCSGVKLKNTLINLVIDVLSPELLAGSNFSMQCLIGPTRSMVDSAH</sequence>
<dbReference type="InterPro" id="IPR046623">
    <property type="entry name" value="DUF6536"/>
</dbReference>
<organism evidence="3 4">
    <name type="scientific">Schizothecium vesticola</name>
    <dbReference type="NCBI Taxonomy" id="314040"/>
    <lineage>
        <taxon>Eukaryota</taxon>
        <taxon>Fungi</taxon>
        <taxon>Dikarya</taxon>
        <taxon>Ascomycota</taxon>
        <taxon>Pezizomycotina</taxon>
        <taxon>Sordariomycetes</taxon>
        <taxon>Sordariomycetidae</taxon>
        <taxon>Sordariales</taxon>
        <taxon>Schizotheciaceae</taxon>
        <taxon>Schizothecium</taxon>
    </lineage>
</organism>
<comment type="caution">
    <text evidence="3">The sequence shown here is derived from an EMBL/GenBank/DDBJ whole genome shotgun (WGS) entry which is preliminary data.</text>
</comment>
<evidence type="ECO:0000313" key="3">
    <source>
        <dbReference type="EMBL" id="KAK0740447.1"/>
    </source>
</evidence>
<dbReference type="AlphaFoldDB" id="A0AA40JZF8"/>
<dbReference type="PANTHER" id="PTHR35395:SF1">
    <property type="entry name" value="DUF6536 DOMAIN-CONTAINING PROTEIN"/>
    <property type="match status" value="1"/>
</dbReference>
<evidence type="ECO:0000256" key="1">
    <source>
        <dbReference type="SAM" id="Phobius"/>
    </source>
</evidence>
<feature type="transmembrane region" description="Helical" evidence="1">
    <location>
        <begin position="81"/>
        <end position="104"/>
    </location>
</feature>
<reference evidence="3" key="1">
    <citation type="submission" date="2023-06" db="EMBL/GenBank/DDBJ databases">
        <title>Genome-scale phylogeny and comparative genomics of the fungal order Sordariales.</title>
        <authorList>
            <consortium name="Lawrence Berkeley National Laboratory"/>
            <person name="Hensen N."/>
            <person name="Bonometti L."/>
            <person name="Westerberg I."/>
            <person name="Brannstrom I.O."/>
            <person name="Guillou S."/>
            <person name="Cros-Aarteil S."/>
            <person name="Calhoun S."/>
            <person name="Haridas S."/>
            <person name="Kuo A."/>
            <person name="Mondo S."/>
            <person name="Pangilinan J."/>
            <person name="Riley R."/>
            <person name="LaButti K."/>
            <person name="Andreopoulos B."/>
            <person name="Lipzen A."/>
            <person name="Chen C."/>
            <person name="Yanf M."/>
            <person name="Daum C."/>
            <person name="Ng V."/>
            <person name="Clum A."/>
            <person name="Steindorff A."/>
            <person name="Ohm R."/>
            <person name="Martin F."/>
            <person name="Silar P."/>
            <person name="Natvig D."/>
            <person name="Lalanne C."/>
            <person name="Gautier V."/>
            <person name="Ament-velasquez S.L."/>
            <person name="Kruys A."/>
            <person name="Hutchinson M.I."/>
            <person name="Powell A.J."/>
            <person name="Barry K."/>
            <person name="Miller A.N."/>
            <person name="Grigoriev I.V."/>
            <person name="Debuchy R."/>
            <person name="Gladieux P."/>
            <person name="Thoren M.H."/>
            <person name="Johannesson H."/>
        </authorList>
    </citation>
    <scope>NUCLEOTIDE SEQUENCE</scope>
    <source>
        <strain evidence="3">SMH3187-1</strain>
    </source>
</reference>
<keyword evidence="1" id="KW-0472">Membrane</keyword>
<keyword evidence="4" id="KW-1185">Reference proteome</keyword>
<proteinExistence type="predicted"/>
<keyword evidence="1" id="KW-0812">Transmembrane</keyword>
<dbReference type="PANTHER" id="PTHR35395">
    <property type="entry name" value="DUF6536 DOMAIN-CONTAINING PROTEIN"/>
    <property type="match status" value="1"/>
</dbReference>
<accession>A0AA40JZF8</accession>